<evidence type="ECO:0000313" key="4">
    <source>
        <dbReference type="EMBL" id="KAF2793076.1"/>
    </source>
</evidence>
<dbReference type="SUPFAM" id="SSF52540">
    <property type="entry name" value="P-loop containing nucleoside triphosphate hydrolases"/>
    <property type="match status" value="1"/>
</dbReference>
<dbReference type="InterPro" id="IPR031352">
    <property type="entry name" value="SesA"/>
</dbReference>
<reference evidence="4" key="1">
    <citation type="journal article" date="2020" name="Stud. Mycol.">
        <title>101 Dothideomycetes genomes: a test case for predicting lifestyles and emergence of pathogens.</title>
        <authorList>
            <person name="Haridas S."/>
            <person name="Albert R."/>
            <person name="Binder M."/>
            <person name="Bloem J."/>
            <person name="Labutti K."/>
            <person name="Salamov A."/>
            <person name="Andreopoulos B."/>
            <person name="Baker S."/>
            <person name="Barry K."/>
            <person name="Bills G."/>
            <person name="Bluhm B."/>
            <person name="Cannon C."/>
            <person name="Castanera R."/>
            <person name="Culley D."/>
            <person name="Daum C."/>
            <person name="Ezra D."/>
            <person name="Gonzalez J."/>
            <person name="Henrissat B."/>
            <person name="Kuo A."/>
            <person name="Liang C."/>
            <person name="Lipzen A."/>
            <person name="Lutzoni F."/>
            <person name="Magnuson J."/>
            <person name="Mondo S."/>
            <person name="Nolan M."/>
            <person name="Ohm R."/>
            <person name="Pangilinan J."/>
            <person name="Park H.-J."/>
            <person name="Ramirez L."/>
            <person name="Alfaro M."/>
            <person name="Sun H."/>
            <person name="Tritt A."/>
            <person name="Yoshinaga Y."/>
            <person name="Zwiers L.-H."/>
            <person name="Turgeon B."/>
            <person name="Goodwin S."/>
            <person name="Spatafora J."/>
            <person name="Crous P."/>
            <person name="Grigoriev I."/>
        </authorList>
    </citation>
    <scope>NUCLEOTIDE SEQUENCE</scope>
    <source>
        <strain evidence="4">CBS 109.77</strain>
    </source>
</reference>
<dbReference type="InterPro" id="IPR056884">
    <property type="entry name" value="NPHP3-like_N"/>
</dbReference>
<proteinExistence type="predicted"/>
<dbReference type="PANTHER" id="PTHR10039:SF16">
    <property type="entry name" value="GPI INOSITOL-DEACYLASE"/>
    <property type="match status" value="1"/>
</dbReference>
<dbReference type="EMBL" id="MU001943">
    <property type="protein sequence ID" value="KAF2793076.1"/>
    <property type="molecule type" value="Genomic_DNA"/>
</dbReference>
<keyword evidence="5" id="KW-1185">Reference proteome</keyword>
<dbReference type="Pfam" id="PF17107">
    <property type="entry name" value="SesA"/>
    <property type="match status" value="1"/>
</dbReference>
<dbReference type="Proteomes" id="UP000799757">
    <property type="component" value="Unassembled WGS sequence"/>
</dbReference>
<sequence length="755" mass="83686">MAEGLATVAIISSIVQLVDFTSKVIARLNEFHSGTSDIPKSLSHLKAELPLVSHTLQQILEALNAGLFSKECTTALQPTIQGCQGSVVEIDSILEKTLPRQGDGRARKALKSVGSVLSDGKIENITTTLRGYVGTLGFYFAASSSTLKPLTDAKLVTIRQWLSAPDPSTNYHKALSLRQNDTGLWLLESDLYKKWTVKASSIWLHGIPGCGKTILSSTLLENILEHASGDPGKSVAYFYFDFNDKQKQDPQIMVRSLISQLSQQCIKISPGLNGLYSSCGNGQRQPSPAELLQVLRQLIEERPCTYIIIDALDECGSRRELMSIVKNMLAWKLQGIHLLCTSRREGDIESTLGRILDDKNILCIQSKAVDLDIQSYVRQRLSEDDSLRKWQNDAIIREKIESSLMEGAHGMFRWAACQLDILGDCRNRRQLLQALADLPPNLDETYNRILGAIKESDIPYALRILRWLAFSLRPLLLAEVAEIAAIEANRYPAFDRDEVLEDPLEVLNVCSSLVTVVASSNLNNPGRPVLHLAHYSVKEYLVSKRILKSKACMYAMEPELCHRSIAKCCLQYLLQFDRPNTLNNVNLNEFALAKYSAEQWVTHLKSSREQDPESIALAVNLLNAEGAAYLTWLCLYDPDVPWRGTYFTRNSLEMRPALYSASQTGLADVVRRLVLELGADINAQGGEYGNALQAASFNGYLDVAQFLFLVEKGANVNAQGGRYGNALQAASVNGYLDVAQFLVEKGAVKELIEGL</sequence>
<organism evidence="4 5">
    <name type="scientific">Melanomma pulvis-pyrius CBS 109.77</name>
    <dbReference type="NCBI Taxonomy" id="1314802"/>
    <lineage>
        <taxon>Eukaryota</taxon>
        <taxon>Fungi</taxon>
        <taxon>Dikarya</taxon>
        <taxon>Ascomycota</taxon>
        <taxon>Pezizomycotina</taxon>
        <taxon>Dothideomycetes</taxon>
        <taxon>Pleosporomycetidae</taxon>
        <taxon>Pleosporales</taxon>
        <taxon>Melanommataceae</taxon>
        <taxon>Melanomma</taxon>
    </lineage>
</organism>
<dbReference type="InterPro" id="IPR027417">
    <property type="entry name" value="P-loop_NTPase"/>
</dbReference>
<feature type="domain" description="NACHT-NTPase and P-loop NTPases N-terminal" evidence="2">
    <location>
        <begin position="11"/>
        <end position="135"/>
    </location>
</feature>
<evidence type="ECO:0000313" key="5">
    <source>
        <dbReference type="Proteomes" id="UP000799757"/>
    </source>
</evidence>
<dbReference type="Gene3D" id="1.25.40.20">
    <property type="entry name" value="Ankyrin repeat-containing domain"/>
    <property type="match status" value="1"/>
</dbReference>
<dbReference type="InterPro" id="IPR036770">
    <property type="entry name" value="Ankyrin_rpt-contain_sf"/>
</dbReference>
<dbReference type="Gene3D" id="3.40.50.300">
    <property type="entry name" value="P-loop containing nucleotide triphosphate hydrolases"/>
    <property type="match status" value="1"/>
</dbReference>
<dbReference type="Pfam" id="PF24883">
    <property type="entry name" value="NPHP3_N"/>
    <property type="match status" value="1"/>
</dbReference>
<dbReference type="OrthoDB" id="1577640at2759"/>
<name>A0A6A6X9K8_9PLEO</name>
<keyword evidence="1" id="KW-0677">Repeat</keyword>
<gene>
    <name evidence="4" type="ORF">K505DRAFT_306450</name>
</gene>
<dbReference type="Pfam" id="PF12796">
    <property type="entry name" value="Ank_2"/>
    <property type="match status" value="1"/>
</dbReference>
<evidence type="ECO:0000256" key="1">
    <source>
        <dbReference type="ARBA" id="ARBA00022737"/>
    </source>
</evidence>
<evidence type="ECO:0000259" key="2">
    <source>
        <dbReference type="Pfam" id="PF17107"/>
    </source>
</evidence>
<evidence type="ECO:0000259" key="3">
    <source>
        <dbReference type="Pfam" id="PF24883"/>
    </source>
</evidence>
<dbReference type="AlphaFoldDB" id="A0A6A6X9K8"/>
<feature type="domain" description="Nephrocystin 3-like N-terminal" evidence="3">
    <location>
        <begin position="181"/>
        <end position="343"/>
    </location>
</feature>
<dbReference type="SUPFAM" id="SSF48403">
    <property type="entry name" value="Ankyrin repeat"/>
    <property type="match status" value="1"/>
</dbReference>
<dbReference type="InterPro" id="IPR002110">
    <property type="entry name" value="Ankyrin_rpt"/>
</dbReference>
<accession>A0A6A6X9K8</accession>
<protein>
    <submittedName>
        <fullName evidence="4">Uncharacterized protein</fullName>
    </submittedName>
</protein>
<dbReference type="PANTHER" id="PTHR10039">
    <property type="entry name" value="AMELOGENIN"/>
    <property type="match status" value="1"/>
</dbReference>